<evidence type="ECO:0000313" key="3">
    <source>
        <dbReference type="EMBL" id="SFA99771.1"/>
    </source>
</evidence>
<dbReference type="Proteomes" id="UP000772151">
    <property type="component" value="Unassembled WGS sequence"/>
</dbReference>
<dbReference type="AlphaFoldDB" id="A0A1K1N4I6"/>
<evidence type="ECO:0000313" key="2">
    <source>
        <dbReference type="EMBL" id="SEA01092.1"/>
    </source>
</evidence>
<accession>A0A1K1N4I6</accession>
<name>A0A1K1N4I6_SELRU</name>
<sequence length="60" mass="6661">MEPGISFSALEEQILLLKEATDAVLLDTIGLGQKMQEAFERHADSTMSSQVLWKALQPQD</sequence>
<reference evidence="6 7" key="1">
    <citation type="submission" date="2016-10" db="EMBL/GenBank/DDBJ databases">
        <authorList>
            <person name="de Groot N.N."/>
        </authorList>
    </citation>
    <scope>NUCLEOTIDE SEQUENCE [LARGE SCALE GENOMIC DNA]</scope>
    <source>
        <strain evidence="2 6">DSM 2872</strain>
        <strain evidence="3 7">L14</strain>
    </source>
</reference>
<protein>
    <submittedName>
        <fullName evidence="4">Uncharacterized protein</fullName>
    </submittedName>
</protein>
<dbReference type="Proteomes" id="UP000182958">
    <property type="component" value="Unassembled WGS sequence"/>
</dbReference>
<evidence type="ECO:0000313" key="7">
    <source>
        <dbReference type="Proteomes" id="UP000183843"/>
    </source>
</evidence>
<reference evidence="1" key="4">
    <citation type="submission" date="2019-04" db="EMBL/GenBank/DDBJ databases">
        <title>Evolution of Biomass-Degrading Anaerobic Consortia Revealed by Metagenomics.</title>
        <authorList>
            <person name="Peng X."/>
        </authorList>
    </citation>
    <scope>NUCLEOTIDE SEQUENCE</scope>
    <source>
        <strain evidence="1">SIG242</strain>
    </source>
</reference>
<proteinExistence type="predicted"/>
<gene>
    <name evidence="1" type="ORF">E7203_07265</name>
    <name evidence="4" type="ORF">SAMN02910323_1161</name>
    <name evidence="3" type="ORF">SAMN05216587_105196</name>
    <name evidence="2" type="ORF">SAMN05660648_01552</name>
</gene>
<dbReference type="EMBL" id="FPJA01000005">
    <property type="protein sequence ID" value="SFW30247.1"/>
    <property type="molecule type" value="Genomic_DNA"/>
</dbReference>
<dbReference type="RefSeq" id="WP_026759387.1">
    <property type="nucleotide sequence ID" value="NZ_FNQG01000006.1"/>
</dbReference>
<reference evidence="4" key="2">
    <citation type="submission" date="2016-11" db="EMBL/GenBank/DDBJ databases">
        <authorList>
            <person name="Jaros S."/>
            <person name="Januszkiewicz K."/>
            <person name="Wedrychowicz H."/>
        </authorList>
    </citation>
    <scope>NUCLEOTIDE SEQUENCE [LARGE SCALE GENOMIC DNA]</scope>
    <source>
        <strain evidence="4">C3</strain>
    </source>
</reference>
<dbReference type="EMBL" id="SVCA01000005">
    <property type="protein sequence ID" value="MBE6085248.1"/>
    <property type="molecule type" value="Genomic_DNA"/>
</dbReference>
<evidence type="ECO:0000313" key="4">
    <source>
        <dbReference type="EMBL" id="SFW30247.1"/>
    </source>
</evidence>
<organism evidence="4 5">
    <name type="scientific">Selenomonas ruminantium</name>
    <dbReference type="NCBI Taxonomy" id="971"/>
    <lineage>
        <taxon>Bacteria</taxon>
        <taxon>Bacillati</taxon>
        <taxon>Bacillota</taxon>
        <taxon>Negativicutes</taxon>
        <taxon>Selenomonadales</taxon>
        <taxon>Selenomonadaceae</taxon>
        <taxon>Selenomonas</taxon>
    </lineage>
</organism>
<dbReference type="EMBL" id="FNQG01000006">
    <property type="protein sequence ID" value="SEA01092.1"/>
    <property type="molecule type" value="Genomic_DNA"/>
</dbReference>
<evidence type="ECO:0000313" key="1">
    <source>
        <dbReference type="EMBL" id="MBE6085248.1"/>
    </source>
</evidence>
<dbReference type="Proteomes" id="UP000183843">
    <property type="component" value="Unassembled WGS sequence"/>
</dbReference>
<dbReference type="EMBL" id="FOJX01000005">
    <property type="protein sequence ID" value="SFA99771.1"/>
    <property type="molecule type" value="Genomic_DNA"/>
</dbReference>
<evidence type="ECO:0000313" key="5">
    <source>
        <dbReference type="Proteomes" id="UP000182958"/>
    </source>
</evidence>
<dbReference type="OrthoDB" id="1666861at2"/>
<reference evidence="5" key="3">
    <citation type="submission" date="2016-11" db="EMBL/GenBank/DDBJ databases">
        <authorList>
            <person name="Varghese N."/>
            <person name="Submissions S."/>
        </authorList>
    </citation>
    <scope>NUCLEOTIDE SEQUENCE [LARGE SCALE GENOMIC DNA]</scope>
    <source>
        <strain evidence="5">C3</strain>
    </source>
</reference>
<evidence type="ECO:0000313" key="6">
    <source>
        <dbReference type="Proteomes" id="UP000183469"/>
    </source>
</evidence>
<dbReference type="Proteomes" id="UP000183469">
    <property type="component" value="Unassembled WGS sequence"/>
</dbReference>
<keyword evidence="5" id="KW-1185">Reference proteome</keyword>